<dbReference type="RefSeq" id="WP_141927470.1">
    <property type="nucleotide sequence ID" value="NZ_BAABCI010000015.1"/>
</dbReference>
<dbReference type="OrthoDB" id="3928741at2"/>
<protein>
    <submittedName>
        <fullName evidence="2">GAF domain-containing protein</fullName>
    </submittedName>
</protein>
<dbReference type="EMBL" id="VFMO01000001">
    <property type="protein sequence ID" value="TQJ13291.1"/>
    <property type="molecule type" value="Genomic_DNA"/>
</dbReference>
<dbReference type="Proteomes" id="UP000320806">
    <property type="component" value="Unassembled WGS sequence"/>
</dbReference>
<evidence type="ECO:0000313" key="2">
    <source>
        <dbReference type="EMBL" id="TQJ13291.1"/>
    </source>
</evidence>
<sequence length="390" mass="42170">MSSPTLPVTPAVRALDDLRHKAADLARLHEQWQRSRLVPDALRPEVARAWARHEPEHRAARSIGTLAVDQVRERRDASVVLAAAVEPLRQLLLDTAVESSNEMVVCDTDAVVLWVDGPRPVRAESERLGFVEGARWTEDLVGVNALGTALTERRAIQLFGAEHSNPDQHRWVCTGAPIRDPASTAVIGAITLSGPLASAHPHTLSLVTSAVRAVESELTLSHRRSLRDLAGADERAALVVDRYGWVAAARGIDAPERVWAPRGFASGAIWLPAFGSFECMPVGSGWALHPTQSLQPQLRLVRHPRPTLEVGEAQDPSDAANARFALTPKQMVLVEALAAAPGGLDVAQLQTVLGVGSAVSVRAEISRLRRRLGGLLESRPYRFTVPCAID</sequence>
<evidence type="ECO:0000313" key="3">
    <source>
        <dbReference type="Proteomes" id="UP000320806"/>
    </source>
</evidence>
<accession>A0A542ED87</accession>
<reference evidence="2 3" key="1">
    <citation type="submission" date="2019-06" db="EMBL/GenBank/DDBJ databases">
        <title>Sequencing the genomes of 1000 actinobacteria strains.</title>
        <authorList>
            <person name="Klenk H.-P."/>
        </authorList>
    </citation>
    <scope>NUCLEOTIDE SEQUENCE [LARGE SCALE GENOMIC DNA]</scope>
    <source>
        <strain evidence="2 3">DSM 19828</strain>
    </source>
</reference>
<dbReference type="InterPro" id="IPR003018">
    <property type="entry name" value="GAF"/>
</dbReference>
<dbReference type="AlphaFoldDB" id="A0A542ED87"/>
<organism evidence="2 3">
    <name type="scientific">Yimella lutea</name>
    <dbReference type="NCBI Taxonomy" id="587872"/>
    <lineage>
        <taxon>Bacteria</taxon>
        <taxon>Bacillati</taxon>
        <taxon>Actinomycetota</taxon>
        <taxon>Actinomycetes</taxon>
        <taxon>Micrococcales</taxon>
        <taxon>Dermacoccaceae</taxon>
        <taxon>Yimella</taxon>
    </lineage>
</organism>
<keyword evidence="3" id="KW-1185">Reference proteome</keyword>
<dbReference type="Pfam" id="PF01590">
    <property type="entry name" value="GAF"/>
    <property type="match status" value="1"/>
</dbReference>
<evidence type="ECO:0000259" key="1">
    <source>
        <dbReference type="Pfam" id="PF01590"/>
    </source>
</evidence>
<comment type="caution">
    <text evidence="2">The sequence shown here is derived from an EMBL/GenBank/DDBJ whole genome shotgun (WGS) entry which is preliminary data.</text>
</comment>
<feature type="domain" description="GAF" evidence="1">
    <location>
        <begin position="92"/>
        <end position="217"/>
    </location>
</feature>
<name>A0A542ED87_9MICO</name>
<gene>
    <name evidence="2" type="ORF">FB459_0699</name>
</gene>
<dbReference type="Gene3D" id="3.30.450.40">
    <property type="match status" value="1"/>
</dbReference>
<dbReference type="InterPro" id="IPR029016">
    <property type="entry name" value="GAF-like_dom_sf"/>
</dbReference>
<proteinExistence type="predicted"/>